<dbReference type="GO" id="GO:0005524">
    <property type="term" value="F:ATP binding"/>
    <property type="evidence" value="ECO:0007669"/>
    <property type="project" value="UniProtKB-UniRule"/>
</dbReference>
<dbReference type="PROSITE" id="PS50011">
    <property type="entry name" value="PROTEIN_KINASE_DOM"/>
    <property type="match status" value="1"/>
</dbReference>
<dbReference type="PROSITE" id="PS00108">
    <property type="entry name" value="PROTEIN_KINASE_ST"/>
    <property type="match status" value="1"/>
</dbReference>
<dbReference type="GO" id="GO:0007094">
    <property type="term" value="P:mitotic spindle assembly checkpoint signaling"/>
    <property type="evidence" value="ECO:0007669"/>
    <property type="project" value="TreeGrafter"/>
</dbReference>
<proteinExistence type="predicted"/>
<feature type="compositionally biased region" description="Basic and acidic residues" evidence="7">
    <location>
        <begin position="42"/>
        <end position="57"/>
    </location>
</feature>
<keyword evidence="5 6" id="KW-0067">ATP-binding</keyword>
<keyword evidence="4" id="KW-0418">Kinase</keyword>
<dbReference type="SUPFAM" id="SSF56112">
    <property type="entry name" value="Protein kinase-like (PK-like)"/>
    <property type="match status" value="1"/>
</dbReference>
<name>A0A336M8G1_CULSO</name>
<dbReference type="GO" id="GO:0034501">
    <property type="term" value="P:protein localization to kinetochore"/>
    <property type="evidence" value="ECO:0007669"/>
    <property type="project" value="TreeGrafter"/>
</dbReference>
<evidence type="ECO:0000256" key="5">
    <source>
        <dbReference type="ARBA" id="ARBA00022840"/>
    </source>
</evidence>
<dbReference type="GO" id="GO:0004712">
    <property type="term" value="F:protein serine/threonine/tyrosine kinase activity"/>
    <property type="evidence" value="ECO:0007669"/>
    <property type="project" value="TreeGrafter"/>
</dbReference>
<protein>
    <submittedName>
        <fullName evidence="9">CSON013560 protein</fullName>
    </submittedName>
</protein>
<accession>A0A336M8G1</accession>
<dbReference type="GO" id="GO:0007059">
    <property type="term" value="P:chromosome segregation"/>
    <property type="evidence" value="ECO:0007669"/>
    <property type="project" value="TreeGrafter"/>
</dbReference>
<feature type="compositionally biased region" description="Basic and acidic residues" evidence="7">
    <location>
        <begin position="70"/>
        <end position="80"/>
    </location>
</feature>
<keyword evidence="2" id="KW-0808">Transferase</keyword>
<dbReference type="GO" id="GO:0004674">
    <property type="term" value="F:protein serine/threonine kinase activity"/>
    <property type="evidence" value="ECO:0007669"/>
    <property type="project" value="UniProtKB-KW"/>
</dbReference>
<dbReference type="PROSITE" id="PS00107">
    <property type="entry name" value="PROTEIN_KINASE_ATP"/>
    <property type="match status" value="1"/>
</dbReference>
<organism evidence="9">
    <name type="scientific">Culicoides sonorensis</name>
    <name type="common">Biting midge</name>
    <dbReference type="NCBI Taxonomy" id="179676"/>
    <lineage>
        <taxon>Eukaryota</taxon>
        <taxon>Metazoa</taxon>
        <taxon>Ecdysozoa</taxon>
        <taxon>Arthropoda</taxon>
        <taxon>Hexapoda</taxon>
        <taxon>Insecta</taxon>
        <taxon>Pterygota</taxon>
        <taxon>Neoptera</taxon>
        <taxon>Endopterygota</taxon>
        <taxon>Diptera</taxon>
        <taxon>Nematocera</taxon>
        <taxon>Chironomoidea</taxon>
        <taxon>Ceratopogonidae</taxon>
        <taxon>Ceratopogoninae</taxon>
        <taxon>Culicoides</taxon>
        <taxon>Monoculicoides</taxon>
    </lineage>
</organism>
<feature type="binding site" evidence="6">
    <location>
        <position position="438"/>
    </location>
    <ligand>
        <name>ATP</name>
        <dbReference type="ChEBI" id="CHEBI:30616"/>
    </ligand>
</feature>
<reference evidence="9" key="1">
    <citation type="submission" date="2018-07" db="EMBL/GenBank/DDBJ databases">
        <authorList>
            <person name="Quirk P.G."/>
            <person name="Krulwich T.A."/>
        </authorList>
    </citation>
    <scope>NUCLEOTIDE SEQUENCE</scope>
</reference>
<dbReference type="PANTHER" id="PTHR22974">
    <property type="entry name" value="MIXED LINEAGE PROTEIN KINASE"/>
    <property type="match status" value="1"/>
</dbReference>
<evidence type="ECO:0000313" key="9">
    <source>
        <dbReference type="EMBL" id="SSX26556.1"/>
    </source>
</evidence>
<dbReference type="Pfam" id="PF00069">
    <property type="entry name" value="Pkinase"/>
    <property type="match status" value="1"/>
</dbReference>
<evidence type="ECO:0000259" key="8">
    <source>
        <dbReference type="PROSITE" id="PS50011"/>
    </source>
</evidence>
<gene>
    <name evidence="9" type="primary">CSON013560</name>
</gene>
<dbReference type="GO" id="GO:0000776">
    <property type="term" value="C:kinetochore"/>
    <property type="evidence" value="ECO:0007669"/>
    <property type="project" value="TreeGrafter"/>
</dbReference>
<dbReference type="GO" id="GO:0005634">
    <property type="term" value="C:nucleus"/>
    <property type="evidence" value="ECO:0007669"/>
    <property type="project" value="TreeGrafter"/>
</dbReference>
<keyword evidence="3 6" id="KW-0547">Nucleotide-binding</keyword>
<keyword evidence="1" id="KW-0723">Serine/threonine-protein kinase</keyword>
<dbReference type="InterPro" id="IPR000719">
    <property type="entry name" value="Prot_kinase_dom"/>
</dbReference>
<evidence type="ECO:0000256" key="6">
    <source>
        <dbReference type="PROSITE-ProRule" id="PRU10141"/>
    </source>
</evidence>
<sequence>MKNRYYRHVATYVSKVMPLFLPKRTAELDLPRLDVQTPIKSKNTDDNNKLNDAEERILPTPNTAVKLSAYKHEPFPKRTTDLPPLQPESDSENENNEPNKPYSETDLNSSNSKLDNLVNKLKVEETPTVLENIRENEETLDKCPEMKMLVPKSVLKRTFTTPNTATKLQPAMLKSSSKSEGILRLGSTSRKKSLAKLQVVRSFAPPKSLLSARQLFTSDGREILGDTKKPMMTIHSTPSIFRSLLKKENLLDDTLENMSVTTSNDSGHHSSRNDTLEDTVLNEESHYSKIFDESVAVDRSLPDVDMEQFSKVLEERRPQLVERVAELRGGLLKEISKIEKLAQTPKFNNHKNRLRPHPMSPFKEPQTPPFAIPQAPAPKSVKKIERVYDEQCNINSFIKVDGKHYMLCRSLGKGGSGYVFEACAENNNTHESSSYAIKMVHLHRSATIMEEYVQEIKILKLLQNNEYIIKYFASEVIKENDHKFGYIVMELGQSDLYQHLRTRKEDIPLYELGTWFNEMIHALRVIHSHGIIHSDLKPANFIIVNGHLKLADFGISMCQDLNTSHIEQVVVAGTCNFLSPESVYSVMKNSPAKLSGATDIWSFGIICYYLIYKDLPFGSYVTREDKLKAIVNPKTVINFPPLPDYYPEMLRKMTIDCLQYNSSLRPTAKQLLIRYPLEKIAPVKPWIEKDIT</sequence>
<evidence type="ECO:0000256" key="3">
    <source>
        <dbReference type="ARBA" id="ARBA00022741"/>
    </source>
</evidence>
<evidence type="ECO:0000256" key="4">
    <source>
        <dbReference type="ARBA" id="ARBA00022777"/>
    </source>
</evidence>
<dbReference type="InterPro" id="IPR011009">
    <property type="entry name" value="Kinase-like_dom_sf"/>
</dbReference>
<feature type="domain" description="Protein kinase" evidence="8">
    <location>
        <begin position="405"/>
        <end position="687"/>
    </location>
</feature>
<evidence type="ECO:0000256" key="7">
    <source>
        <dbReference type="SAM" id="MobiDB-lite"/>
    </source>
</evidence>
<dbReference type="InterPro" id="IPR008271">
    <property type="entry name" value="Ser/Thr_kinase_AS"/>
</dbReference>
<dbReference type="EMBL" id="UFQT01000685">
    <property type="protein sequence ID" value="SSX26556.1"/>
    <property type="molecule type" value="Genomic_DNA"/>
</dbReference>
<feature type="region of interest" description="Disordered" evidence="7">
    <location>
        <begin position="38"/>
        <end position="112"/>
    </location>
</feature>
<dbReference type="GO" id="GO:0033316">
    <property type="term" value="P:meiotic spindle assembly checkpoint signaling"/>
    <property type="evidence" value="ECO:0007669"/>
    <property type="project" value="TreeGrafter"/>
</dbReference>
<dbReference type="InterPro" id="IPR017441">
    <property type="entry name" value="Protein_kinase_ATP_BS"/>
</dbReference>
<dbReference type="VEuPathDB" id="VectorBase:CSON013560"/>
<dbReference type="AlphaFoldDB" id="A0A336M8G1"/>
<dbReference type="Gene3D" id="1.10.510.10">
    <property type="entry name" value="Transferase(Phosphotransferase) domain 1"/>
    <property type="match status" value="1"/>
</dbReference>
<evidence type="ECO:0000256" key="2">
    <source>
        <dbReference type="ARBA" id="ARBA00022679"/>
    </source>
</evidence>
<dbReference type="SMART" id="SM00220">
    <property type="entry name" value="S_TKc"/>
    <property type="match status" value="1"/>
</dbReference>
<dbReference type="Gene3D" id="3.30.200.20">
    <property type="entry name" value="Phosphorylase Kinase, domain 1"/>
    <property type="match status" value="1"/>
</dbReference>
<dbReference type="PANTHER" id="PTHR22974:SF21">
    <property type="entry name" value="DUAL SPECIFICITY PROTEIN KINASE TTK"/>
    <property type="match status" value="1"/>
</dbReference>
<evidence type="ECO:0000256" key="1">
    <source>
        <dbReference type="ARBA" id="ARBA00022527"/>
    </source>
</evidence>